<dbReference type="GO" id="GO:0016020">
    <property type="term" value="C:membrane"/>
    <property type="evidence" value="ECO:0007669"/>
    <property type="project" value="UniProtKB-SubCell"/>
</dbReference>
<feature type="transmembrane region" description="Helical" evidence="5">
    <location>
        <begin position="139"/>
        <end position="160"/>
    </location>
</feature>
<evidence type="ECO:0000259" key="6">
    <source>
        <dbReference type="Pfam" id="PF04932"/>
    </source>
</evidence>
<dbReference type="Proteomes" id="UP000018198">
    <property type="component" value="Unassembled WGS sequence"/>
</dbReference>
<feature type="transmembrane region" description="Helical" evidence="5">
    <location>
        <begin position="285"/>
        <end position="308"/>
    </location>
</feature>
<evidence type="ECO:0000256" key="2">
    <source>
        <dbReference type="ARBA" id="ARBA00022692"/>
    </source>
</evidence>
<gene>
    <name evidence="7" type="ORF">CWATWH0401_4139</name>
</gene>
<organism evidence="7 8">
    <name type="scientific">Crocosphaera watsonii WH 0401</name>
    <dbReference type="NCBI Taxonomy" id="555881"/>
    <lineage>
        <taxon>Bacteria</taxon>
        <taxon>Bacillati</taxon>
        <taxon>Cyanobacteriota</taxon>
        <taxon>Cyanophyceae</taxon>
        <taxon>Oscillatoriophycideae</taxon>
        <taxon>Chroococcales</taxon>
        <taxon>Aphanothecaceae</taxon>
        <taxon>Crocosphaera</taxon>
    </lineage>
</organism>
<dbReference type="InterPro" id="IPR007016">
    <property type="entry name" value="O-antigen_ligase-rel_domated"/>
</dbReference>
<comment type="subcellular location">
    <subcellularLocation>
        <location evidence="1">Membrane</location>
        <topology evidence="1">Multi-pass membrane protein</topology>
    </subcellularLocation>
</comment>
<reference evidence="7 8" key="2">
    <citation type="submission" date="2013-09" db="EMBL/GenBank/DDBJ databases">
        <title>Whole genome comparison of six Crocosphaera watsonii strains with differing phenotypes.</title>
        <authorList>
            <person name="Bench S.R."/>
            <person name="Heller P."/>
            <person name="Frank I."/>
            <person name="Arciniega M."/>
            <person name="Shilova I.N."/>
            <person name="Zehr J.P."/>
        </authorList>
    </citation>
    <scope>NUCLEOTIDE SEQUENCE [LARGE SCALE GENOMIC DNA]</scope>
    <source>
        <strain evidence="7 8">WH 0401</strain>
    </source>
</reference>
<comment type="caution">
    <text evidence="7">The sequence shown here is derived from an EMBL/GenBank/DDBJ whole genome shotgun (WGS) entry which is preliminary data.</text>
</comment>
<evidence type="ECO:0000256" key="5">
    <source>
        <dbReference type="SAM" id="Phobius"/>
    </source>
</evidence>
<evidence type="ECO:0000313" key="8">
    <source>
        <dbReference type="Proteomes" id="UP000018198"/>
    </source>
</evidence>
<feature type="transmembrane region" description="Helical" evidence="5">
    <location>
        <begin position="78"/>
        <end position="95"/>
    </location>
</feature>
<feature type="transmembrane region" description="Helical" evidence="5">
    <location>
        <begin position="328"/>
        <end position="354"/>
    </location>
</feature>
<sequence>MLKFNVSSNKNTINKKIFYIFFVALFISFVVEIFVNKHSKLIYPQYGNPVSNYDYLMVIISLLALKFNRVSLVQVKRVFYVFSLSPIIVFLIHFQDFSLNSRISMGFINPNWLGFYVSICIPIVLCYGLHELFKKRGHFLTGFSLFLLSLSLVLAFLMLLTSGSRSALLATIVNLILIIYFLNHNVRFEFINNLKVRFNTSIILSIVLAFVTSLILILSQQDLGVLSRFFTIWNGSNQMRAKIFQCYFSLGVEKILTGWWPANTGEICTDRIRPERGVVGGAHNFILQIFADYGIIVTLVTLALIIYYILIPAGKYLLTKHQDNEPDLYILCSIILSYISIIIISLSILGFFLYPLYPLWLGFLWGCQSNLLSMSQSKQNCISEINVRN</sequence>
<protein>
    <recommendedName>
        <fullName evidence="6">O-antigen ligase-related domain-containing protein</fullName>
    </recommendedName>
</protein>
<dbReference type="AlphaFoldDB" id="T2JAP8"/>
<proteinExistence type="predicted"/>
<name>T2JAP8_CROWT</name>
<evidence type="ECO:0000313" key="7">
    <source>
        <dbReference type="EMBL" id="CCQ62124.1"/>
    </source>
</evidence>
<feature type="domain" description="O-antigen ligase-related" evidence="6">
    <location>
        <begin position="151"/>
        <end position="301"/>
    </location>
</feature>
<evidence type="ECO:0000256" key="1">
    <source>
        <dbReference type="ARBA" id="ARBA00004141"/>
    </source>
</evidence>
<keyword evidence="4 5" id="KW-0472">Membrane</keyword>
<keyword evidence="2 5" id="KW-0812">Transmembrane</keyword>
<feature type="transmembrane region" description="Helical" evidence="5">
    <location>
        <begin position="55"/>
        <end position="71"/>
    </location>
</feature>
<dbReference type="PANTHER" id="PTHR37422">
    <property type="entry name" value="TEICHURONIC ACID BIOSYNTHESIS PROTEIN TUAE"/>
    <property type="match status" value="1"/>
</dbReference>
<feature type="transmembrane region" description="Helical" evidence="5">
    <location>
        <begin position="166"/>
        <end position="186"/>
    </location>
</feature>
<keyword evidence="3 5" id="KW-1133">Transmembrane helix</keyword>
<dbReference type="RefSeq" id="WP_021835731.1">
    <property type="nucleotide sequence ID" value="NZ_CAQM01000452.1"/>
</dbReference>
<evidence type="ECO:0000256" key="4">
    <source>
        <dbReference type="ARBA" id="ARBA00023136"/>
    </source>
</evidence>
<reference evidence="7 8" key="1">
    <citation type="submission" date="2013-01" db="EMBL/GenBank/DDBJ databases">
        <authorList>
            <person name="Bench S."/>
        </authorList>
    </citation>
    <scope>NUCLEOTIDE SEQUENCE [LARGE SCALE GENOMIC DNA]</scope>
    <source>
        <strain evidence="7 8">WH 0401</strain>
    </source>
</reference>
<dbReference type="PANTHER" id="PTHR37422:SF13">
    <property type="entry name" value="LIPOPOLYSACCHARIDE BIOSYNTHESIS PROTEIN PA4999-RELATED"/>
    <property type="match status" value="1"/>
</dbReference>
<feature type="transmembrane region" description="Helical" evidence="5">
    <location>
        <begin position="198"/>
        <end position="218"/>
    </location>
</feature>
<evidence type="ECO:0000256" key="3">
    <source>
        <dbReference type="ARBA" id="ARBA00022989"/>
    </source>
</evidence>
<accession>T2JAP8</accession>
<feature type="transmembrane region" description="Helical" evidence="5">
    <location>
        <begin position="107"/>
        <end position="127"/>
    </location>
</feature>
<dbReference type="EMBL" id="CAQM01000452">
    <property type="protein sequence ID" value="CCQ62124.1"/>
    <property type="molecule type" value="Genomic_DNA"/>
</dbReference>
<dbReference type="Pfam" id="PF04932">
    <property type="entry name" value="Wzy_C"/>
    <property type="match status" value="1"/>
</dbReference>
<feature type="transmembrane region" description="Helical" evidence="5">
    <location>
        <begin position="17"/>
        <end position="35"/>
    </location>
</feature>
<dbReference type="InterPro" id="IPR051533">
    <property type="entry name" value="WaaL-like"/>
</dbReference>